<comment type="pathway">
    <text evidence="2">Mycotoxin biosynthesis.</text>
</comment>
<gene>
    <name evidence="8" type="ORF">COCVIDRAFT_116738</name>
</gene>
<evidence type="ECO:0000256" key="5">
    <source>
        <dbReference type="ARBA" id="ARBA00023002"/>
    </source>
</evidence>
<evidence type="ECO:0000256" key="6">
    <source>
        <dbReference type="ARBA" id="ARBA00023004"/>
    </source>
</evidence>
<organism evidence="8 9">
    <name type="scientific">Bipolaris victoriae (strain FI3)</name>
    <name type="common">Victoria blight of oats agent</name>
    <name type="synonym">Cochliobolus victoriae</name>
    <dbReference type="NCBI Taxonomy" id="930091"/>
    <lineage>
        <taxon>Eukaryota</taxon>
        <taxon>Fungi</taxon>
        <taxon>Dikarya</taxon>
        <taxon>Ascomycota</taxon>
        <taxon>Pezizomycotina</taxon>
        <taxon>Dothideomycetes</taxon>
        <taxon>Pleosporomycetidae</taxon>
        <taxon>Pleosporales</taxon>
        <taxon>Pleosporineae</taxon>
        <taxon>Pleosporaceae</taxon>
        <taxon>Bipolaris</taxon>
    </lineage>
</organism>
<keyword evidence="9" id="KW-1185">Reference proteome</keyword>
<dbReference type="AlphaFoldDB" id="W7DQC6"/>
<dbReference type="Pfam" id="PF00067">
    <property type="entry name" value="p450"/>
    <property type="match status" value="1"/>
</dbReference>
<comment type="similarity">
    <text evidence="3">Belongs to the cytochrome P450 family.</text>
</comment>
<dbReference type="EMBL" id="KI969015">
    <property type="protein sequence ID" value="EUN20463.1"/>
    <property type="molecule type" value="Genomic_DNA"/>
</dbReference>
<comment type="cofactor">
    <cofactor evidence="1 7">
        <name>heme</name>
        <dbReference type="ChEBI" id="CHEBI:30413"/>
    </cofactor>
</comment>
<dbReference type="RefSeq" id="XP_014550037.1">
    <property type="nucleotide sequence ID" value="XM_014694551.1"/>
</dbReference>
<keyword evidence="7" id="KW-0349">Heme</keyword>
<evidence type="ECO:0008006" key="10">
    <source>
        <dbReference type="Google" id="ProtNLM"/>
    </source>
</evidence>
<dbReference type="GO" id="GO:0004497">
    <property type="term" value="F:monooxygenase activity"/>
    <property type="evidence" value="ECO:0007669"/>
    <property type="project" value="InterPro"/>
</dbReference>
<evidence type="ECO:0000256" key="2">
    <source>
        <dbReference type="ARBA" id="ARBA00004685"/>
    </source>
</evidence>
<feature type="binding site" description="axial binding residue" evidence="7">
    <location>
        <position position="313"/>
    </location>
    <ligand>
        <name>heme</name>
        <dbReference type="ChEBI" id="CHEBI:30413"/>
    </ligand>
    <ligandPart>
        <name>Fe</name>
        <dbReference type="ChEBI" id="CHEBI:18248"/>
    </ligandPart>
</feature>
<dbReference type="Gene3D" id="1.10.630.10">
    <property type="entry name" value="Cytochrome P450"/>
    <property type="match status" value="1"/>
</dbReference>
<evidence type="ECO:0000256" key="4">
    <source>
        <dbReference type="ARBA" id="ARBA00022723"/>
    </source>
</evidence>
<dbReference type="HOGENOM" id="CLU_022195_1_0_1"/>
<evidence type="ECO:0000256" key="7">
    <source>
        <dbReference type="PIRSR" id="PIRSR602403-1"/>
    </source>
</evidence>
<dbReference type="InterPro" id="IPR002403">
    <property type="entry name" value="Cyt_P450_E_grp-IV"/>
</dbReference>
<evidence type="ECO:0000256" key="1">
    <source>
        <dbReference type="ARBA" id="ARBA00001971"/>
    </source>
</evidence>
<dbReference type="GeneID" id="26250958"/>
<dbReference type="CDD" id="cd11041">
    <property type="entry name" value="CYP503A1-like"/>
    <property type="match status" value="1"/>
</dbReference>
<dbReference type="GO" id="GO:0020037">
    <property type="term" value="F:heme binding"/>
    <property type="evidence" value="ECO:0007669"/>
    <property type="project" value="InterPro"/>
</dbReference>
<sequence>MGYGVAYRTYHNVVVRKQITPNLPQFTADMVDEVVIAFEDQIGSPKDWKPVPLYQYIAITVARVSNRIFVGGNFYRNTEYLQNATDYAQAVVLSAEVLRLFPHWAKKYVKPPGIGAKRCRYLVKFLPVTTCMRKAMNFLGPMVRDRLDGKYPDGKEPEDLVQWLIDEAPPVEKTEYQIVERVMALNVASIHTTTMYMETLRAEVIRNLVDGRITHETIQNLIFMDSFLRESAPAMQRHARQTFTFSDGTIIPAGAKVVSPSRILHRDPTSYDNPESFEGFRFVQAKDGRPALEKTVVTTGTDFHLFGHGRHPCPGRFFATHEMKIMFASLILRYDVELVAGTKPKETYIATMAIPDTALNVMFKSRA</sequence>
<evidence type="ECO:0000313" key="9">
    <source>
        <dbReference type="Proteomes" id="UP000054337"/>
    </source>
</evidence>
<keyword evidence="4 7" id="KW-0479">Metal-binding</keyword>
<dbReference type="SUPFAM" id="SSF48264">
    <property type="entry name" value="Cytochrome P450"/>
    <property type="match status" value="1"/>
</dbReference>
<proteinExistence type="inferred from homology"/>
<evidence type="ECO:0000256" key="3">
    <source>
        <dbReference type="ARBA" id="ARBA00010617"/>
    </source>
</evidence>
<accession>W7DQC6</accession>
<reference evidence="8 9" key="1">
    <citation type="journal article" date="2013" name="PLoS Genet.">
        <title>Comparative genome structure, secondary metabolite, and effector coding capacity across Cochliobolus pathogens.</title>
        <authorList>
            <person name="Condon B.J."/>
            <person name="Leng Y."/>
            <person name="Wu D."/>
            <person name="Bushley K.E."/>
            <person name="Ohm R.A."/>
            <person name="Otillar R."/>
            <person name="Martin J."/>
            <person name="Schackwitz W."/>
            <person name="Grimwood J."/>
            <person name="MohdZainudin N."/>
            <person name="Xue C."/>
            <person name="Wang R."/>
            <person name="Manning V.A."/>
            <person name="Dhillon B."/>
            <person name="Tu Z.J."/>
            <person name="Steffenson B.J."/>
            <person name="Salamov A."/>
            <person name="Sun H."/>
            <person name="Lowry S."/>
            <person name="LaButti K."/>
            <person name="Han J."/>
            <person name="Copeland A."/>
            <person name="Lindquist E."/>
            <person name="Barry K."/>
            <person name="Schmutz J."/>
            <person name="Baker S.E."/>
            <person name="Ciuffetti L.M."/>
            <person name="Grigoriev I.V."/>
            <person name="Zhong S."/>
            <person name="Turgeon B.G."/>
        </authorList>
    </citation>
    <scope>NUCLEOTIDE SEQUENCE [LARGE SCALE GENOMIC DNA]</scope>
    <source>
        <strain evidence="8 9">FI3</strain>
    </source>
</reference>
<dbReference type="InterPro" id="IPR001128">
    <property type="entry name" value="Cyt_P450"/>
</dbReference>
<keyword evidence="5" id="KW-0560">Oxidoreductase</keyword>
<dbReference type="GO" id="GO:0005506">
    <property type="term" value="F:iron ion binding"/>
    <property type="evidence" value="ECO:0007669"/>
    <property type="project" value="InterPro"/>
</dbReference>
<evidence type="ECO:0000313" key="8">
    <source>
        <dbReference type="EMBL" id="EUN20463.1"/>
    </source>
</evidence>
<dbReference type="PRINTS" id="PR00465">
    <property type="entry name" value="EP450IV"/>
</dbReference>
<dbReference type="Proteomes" id="UP000054337">
    <property type="component" value="Unassembled WGS sequence"/>
</dbReference>
<name>W7DQC6_BIPV3</name>
<protein>
    <recommendedName>
        <fullName evidence="10">Cytochrome P450</fullName>
    </recommendedName>
</protein>
<keyword evidence="6 7" id="KW-0408">Iron</keyword>
<dbReference type="PANTHER" id="PTHR46206">
    <property type="entry name" value="CYTOCHROME P450"/>
    <property type="match status" value="1"/>
</dbReference>
<dbReference type="InterPro" id="IPR036396">
    <property type="entry name" value="Cyt_P450_sf"/>
</dbReference>
<dbReference type="GO" id="GO:0016705">
    <property type="term" value="F:oxidoreductase activity, acting on paired donors, with incorporation or reduction of molecular oxygen"/>
    <property type="evidence" value="ECO:0007669"/>
    <property type="project" value="InterPro"/>
</dbReference>